<gene>
    <name evidence="1" type="ORF">BDU57DRAFT_517562</name>
</gene>
<dbReference type="Proteomes" id="UP000800096">
    <property type="component" value="Unassembled WGS sequence"/>
</dbReference>
<protein>
    <recommendedName>
        <fullName evidence="3">Regulator of chromosome condensation 1/beta-lactamase-inhibitor protein II</fullName>
    </recommendedName>
</protein>
<proteinExistence type="predicted"/>
<sequence length="419" mass="45145">MKLYAFGYLSPNISNPKQTPPPSSGSIPTCILEAHAIKILWSSWCDVLIAYKAIPEGPWAIDYRGTSLSPAQEAYITNSPAIKNALGNERHSLHPFGSDLHHGLQGCIISDPNGKDSELVVFSTAIEIENGAPALQTLRVPEKWNMTAIHMDSRGDVLAAVVSKCTGEGHTSRFTDLKDLHEHLEKDALDSPCAQKKLASFSPAQWRTNRTTSIALNTHGHVFTASSDSRYQKCLGRPSTHAPAFEAVPYFEETRLRKIAAGGYMVAAISSDDELFLWGQANPGCHAGLSVLGTQDGEGGGADKVARIRQGTTTRVSVSVGYQDEVIKSLEVFIDGEEARPYDVVIGNGHVIVAAEVQKADGTTRRAVLGAGSNDRLQTGVPLRSAFVQDFEEIVALGDTTIEEMVAAGWTTFVVTSEN</sequence>
<organism evidence="1 2">
    <name type="scientific">Ampelomyces quisqualis</name>
    <name type="common">Powdery mildew agent</name>
    <dbReference type="NCBI Taxonomy" id="50730"/>
    <lineage>
        <taxon>Eukaryota</taxon>
        <taxon>Fungi</taxon>
        <taxon>Dikarya</taxon>
        <taxon>Ascomycota</taxon>
        <taxon>Pezizomycotina</taxon>
        <taxon>Dothideomycetes</taxon>
        <taxon>Pleosporomycetidae</taxon>
        <taxon>Pleosporales</taxon>
        <taxon>Pleosporineae</taxon>
        <taxon>Phaeosphaeriaceae</taxon>
        <taxon>Ampelomyces</taxon>
    </lineage>
</organism>
<dbReference type="SUPFAM" id="SSF50985">
    <property type="entry name" value="RCC1/BLIP-II"/>
    <property type="match status" value="1"/>
</dbReference>
<dbReference type="OrthoDB" id="5370059at2759"/>
<name>A0A6A5QR88_AMPQU</name>
<reference evidence="1" key="1">
    <citation type="journal article" date="2020" name="Stud. Mycol.">
        <title>101 Dothideomycetes genomes: a test case for predicting lifestyles and emergence of pathogens.</title>
        <authorList>
            <person name="Haridas S."/>
            <person name="Albert R."/>
            <person name="Binder M."/>
            <person name="Bloem J."/>
            <person name="Labutti K."/>
            <person name="Salamov A."/>
            <person name="Andreopoulos B."/>
            <person name="Baker S."/>
            <person name="Barry K."/>
            <person name="Bills G."/>
            <person name="Bluhm B."/>
            <person name="Cannon C."/>
            <person name="Castanera R."/>
            <person name="Culley D."/>
            <person name="Daum C."/>
            <person name="Ezra D."/>
            <person name="Gonzalez J."/>
            <person name="Henrissat B."/>
            <person name="Kuo A."/>
            <person name="Liang C."/>
            <person name="Lipzen A."/>
            <person name="Lutzoni F."/>
            <person name="Magnuson J."/>
            <person name="Mondo S."/>
            <person name="Nolan M."/>
            <person name="Ohm R."/>
            <person name="Pangilinan J."/>
            <person name="Park H.-J."/>
            <person name="Ramirez L."/>
            <person name="Alfaro M."/>
            <person name="Sun H."/>
            <person name="Tritt A."/>
            <person name="Yoshinaga Y."/>
            <person name="Zwiers L.-H."/>
            <person name="Turgeon B."/>
            <person name="Goodwin S."/>
            <person name="Spatafora J."/>
            <person name="Crous P."/>
            <person name="Grigoriev I."/>
        </authorList>
    </citation>
    <scope>NUCLEOTIDE SEQUENCE</scope>
    <source>
        <strain evidence="1">HMLAC05119</strain>
    </source>
</reference>
<dbReference type="EMBL" id="ML979135">
    <property type="protein sequence ID" value="KAF1917084.1"/>
    <property type="molecule type" value="Genomic_DNA"/>
</dbReference>
<evidence type="ECO:0000313" key="2">
    <source>
        <dbReference type="Proteomes" id="UP000800096"/>
    </source>
</evidence>
<evidence type="ECO:0000313" key="1">
    <source>
        <dbReference type="EMBL" id="KAF1917084.1"/>
    </source>
</evidence>
<accession>A0A6A5QR88</accession>
<dbReference type="AlphaFoldDB" id="A0A6A5QR88"/>
<evidence type="ECO:0008006" key="3">
    <source>
        <dbReference type="Google" id="ProtNLM"/>
    </source>
</evidence>
<dbReference type="InterPro" id="IPR009091">
    <property type="entry name" value="RCC1/BLIP-II"/>
</dbReference>
<dbReference type="Gene3D" id="2.130.10.30">
    <property type="entry name" value="Regulator of chromosome condensation 1/beta-lactamase-inhibitor protein II"/>
    <property type="match status" value="1"/>
</dbReference>
<keyword evidence="2" id="KW-1185">Reference proteome</keyword>